<dbReference type="RefSeq" id="WP_256600996.1">
    <property type="nucleotide sequence ID" value="NZ_JANIBJ010000005.1"/>
</dbReference>
<dbReference type="InterPro" id="IPR012902">
    <property type="entry name" value="N_methyl_site"/>
</dbReference>
<accession>A0ABT1TEY6</accession>
<reference evidence="1 2" key="1">
    <citation type="submission" date="2022-07" db="EMBL/GenBank/DDBJ databases">
        <title>Methylomonas rivi sp. nov., Methylomonas rosea sp. nov., Methylomonas aureus sp. nov. and Methylomonas subterranea sp. nov., four novel methanotrophs isolated from a freshwater creek and the deep terrestrial subsurface.</title>
        <authorList>
            <person name="Abin C."/>
            <person name="Sankaranarayanan K."/>
            <person name="Garner C."/>
            <person name="Sindelar R."/>
            <person name="Kotary K."/>
            <person name="Garner R."/>
            <person name="Barclay S."/>
            <person name="Lawson P."/>
            <person name="Krumholz L."/>
        </authorList>
    </citation>
    <scope>NUCLEOTIDE SEQUENCE [LARGE SCALE GENOMIC DNA]</scope>
    <source>
        <strain evidence="1 2">SURF-2</strain>
    </source>
</reference>
<comment type="caution">
    <text evidence="1">The sequence shown here is derived from an EMBL/GenBank/DDBJ whole genome shotgun (WGS) entry which is preliminary data.</text>
</comment>
<name>A0ABT1TEY6_9GAMM</name>
<gene>
    <name evidence="1" type="ORF">NP590_04250</name>
</gene>
<proteinExistence type="predicted"/>
<dbReference type="Pfam" id="PF07963">
    <property type="entry name" value="N_methyl"/>
    <property type="match status" value="1"/>
</dbReference>
<dbReference type="Proteomes" id="UP001524499">
    <property type="component" value="Unassembled WGS sequence"/>
</dbReference>
<evidence type="ECO:0000313" key="1">
    <source>
        <dbReference type="EMBL" id="MCQ8103309.1"/>
    </source>
</evidence>
<protein>
    <submittedName>
        <fullName evidence="1">Type II secretion system GspH family protein</fullName>
    </submittedName>
</protein>
<organism evidence="1 2">
    <name type="scientific">Methylomonas subterranea</name>
    <dbReference type="NCBI Taxonomy" id="2952225"/>
    <lineage>
        <taxon>Bacteria</taxon>
        <taxon>Pseudomonadati</taxon>
        <taxon>Pseudomonadota</taxon>
        <taxon>Gammaproteobacteria</taxon>
        <taxon>Methylococcales</taxon>
        <taxon>Methylococcaceae</taxon>
        <taxon>Methylomonas</taxon>
    </lineage>
</organism>
<dbReference type="EMBL" id="JANIBJ010000005">
    <property type="protein sequence ID" value="MCQ8103309.1"/>
    <property type="molecule type" value="Genomic_DNA"/>
</dbReference>
<sequence length="356" mass="38407">MRKSARGFTLLEMLLVIFLMALVASTGLMLSDGVEEQGKYDETKRRMELIRKAIVGDPTRTVNGAPEISGFAADMGRLPLCLAELLELGDEINPSTSPRTFESPCDDTVVIAEWHIDATTGYASGWRGPYLQVLPERSGAARFRDGYGNQGATVAVDALNSGWVWQLYEADEDLTAVAADAALLRIQSAGLDGTQPYPPGNVADPAPANRPNPLVVGDDWRVQLPLTAAVTFKNRSAGNLPVAAQNLVLRIYLSDLTSFIDADDGSNDYLALAADSVLAQHNNSQYFTLDSTPKIPQGMRSYAVVCYEAPPADPADFVVFDKDCDAGNGAPDTGNIRAFSVVPRQTLNLNLDWIIP</sequence>
<dbReference type="NCBIfam" id="TIGR02532">
    <property type="entry name" value="IV_pilin_GFxxxE"/>
    <property type="match status" value="1"/>
</dbReference>
<evidence type="ECO:0000313" key="2">
    <source>
        <dbReference type="Proteomes" id="UP001524499"/>
    </source>
</evidence>
<keyword evidence="2" id="KW-1185">Reference proteome</keyword>